<reference evidence="5" key="1">
    <citation type="submission" date="2023-07" db="EMBL/GenBank/DDBJ databases">
        <title>draft genome sequence of fig (Ficus carica).</title>
        <authorList>
            <person name="Takahashi T."/>
            <person name="Nishimura K."/>
        </authorList>
    </citation>
    <scope>NUCLEOTIDE SEQUENCE</scope>
</reference>
<dbReference type="EMBL" id="BTGU01000027">
    <property type="protein sequence ID" value="GMN48124.1"/>
    <property type="molecule type" value="Genomic_DNA"/>
</dbReference>
<comment type="function">
    <text evidence="3">Component of the exocyst complex.</text>
</comment>
<evidence type="ECO:0000256" key="1">
    <source>
        <dbReference type="ARBA" id="ARBA00006756"/>
    </source>
</evidence>
<dbReference type="InterPro" id="IPR004140">
    <property type="entry name" value="Exo70"/>
</dbReference>
<evidence type="ECO:0000256" key="3">
    <source>
        <dbReference type="RuleBase" id="RU365026"/>
    </source>
</evidence>
<dbReference type="Proteomes" id="UP001187192">
    <property type="component" value="Unassembled WGS sequence"/>
</dbReference>
<dbReference type="InterPro" id="IPR016159">
    <property type="entry name" value="Cullin_repeat-like_dom_sf"/>
</dbReference>
<dbReference type="GO" id="GO:0015031">
    <property type="term" value="P:protein transport"/>
    <property type="evidence" value="ECO:0007669"/>
    <property type="project" value="UniProtKB-KW"/>
</dbReference>
<evidence type="ECO:0000313" key="6">
    <source>
        <dbReference type="Proteomes" id="UP001187192"/>
    </source>
</evidence>
<keyword evidence="6" id="KW-1185">Reference proteome</keyword>
<comment type="caution">
    <text evidence="5">The sequence shown here is derived from an EMBL/GenBank/DDBJ whole genome shotgun (WGS) entry which is preliminary data.</text>
</comment>
<protein>
    <recommendedName>
        <fullName evidence="3">Exocyst subunit Exo70 family protein</fullName>
    </recommendedName>
</protein>
<keyword evidence="2 3" id="KW-0813">Transport</keyword>
<dbReference type="PANTHER" id="PTHR12542:SF85">
    <property type="entry name" value="EXOCYST SUBUNIT EXO70 FAMILY PROTEIN"/>
    <property type="match status" value="1"/>
</dbReference>
<accession>A0AA88A8Y8</accession>
<evidence type="ECO:0000259" key="4">
    <source>
        <dbReference type="Pfam" id="PF03081"/>
    </source>
</evidence>
<dbReference type="Pfam" id="PF03081">
    <property type="entry name" value="Exo70_C"/>
    <property type="match status" value="1"/>
</dbReference>
<comment type="similarity">
    <text evidence="1 3">Belongs to the EXO70 family.</text>
</comment>
<evidence type="ECO:0000256" key="2">
    <source>
        <dbReference type="ARBA" id="ARBA00022448"/>
    </source>
</evidence>
<organism evidence="5 6">
    <name type="scientific">Ficus carica</name>
    <name type="common">Common fig</name>
    <dbReference type="NCBI Taxonomy" id="3494"/>
    <lineage>
        <taxon>Eukaryota</taxon>
        <taxon>Viridiplantae</taxon>
        <taxon>Streptophyta</taxon>
        <taxon>Embryophyta</taxon>
        <taxon>Tracheophyta</taxon>
        <taxon>Spermatophyta</taxon>
        <taxon>Magnoliopsida</taxon>
        <taxon>eudicotyledons</taxon>
        <taxon>Gunneridae</taxon>
        <taxon>Pentapetalae</taxon>
        <taxon>rosids</taxon>
        <taxon>fabids</taxon>
        <taxon>Rosales</taxon>
        <taxon>Moraceae</taxon>
        <taxon>Ficeae</taxon>
        <taxon>Ficus</taxon>
    </lineage>
</organism>
<dbReference type="Gene3D" id="1.20.1280.170">
    <property type="entry name" value="Exocyst complex component Exo70"/>
    <property type="match status" value="1"/>
</dbReference>
<dbReference type="InterPro" id="IPR046364">
    <property type="entry name" value="Exo70_C"/>
</dbReference>
<proteinExistence type="inferred from homology"/>
<dbReference type="GO" id="GO:0006887">
    <property type="term" value="P:exocytosis"/>
    <property type="evidence" value="ECO:0007669"/>
    <property type="project" value="UniProtKB-KW"/>
</dbReference>
<dbReference type="SUPFAM" id="SSF74788">
    <property type="entry name" value="Cullin repeat-like"/>
    <property type="match status" value="1"/>
</dbReference>
<dbReference type="Pfam" id="PF20669">
    <property type="entry name" value="Exo70_N"/>
    <property type="match status" value="1"/>
</dbReference>
<dbReference type="GO" id="GO:0000145">
    <property type="term" value="C:exocyst"/>
    <property type="evidence" value="ECO:0007669"/>
    <property type="project" value="InterPro"/>
</dbReference>
<name>A0AA88A8Y8_FICCA</name>
<keyword evidence="3" id="KW-0268">Exocytosis</keyword>
<feature type="domain" description="Exocyst complex subunit Exo70 C-terminal" evidence="4">
    <location>
        <begin position="279"/>
        <end position="635"/>
    </location>
</feature>
<gene>
    <name evidence="5" type="ORF">TIFTF001_017294</name>
</gene>
<dbReference type="AlphaFoldDB" id="A0AA88A8Y8"/>
<sequence>MAESGNIEKIEAVRELLKASIEKSKQVTSSLDETGSRLQEINGRVSSLEAEVGQILMRKSTYVAVRNKIDCVIGPAAAVLRVYNAVCELDRSLSSSNPHTDLFTYLSIMKKLEEGLGFLASNCGLAIKWLEDILEPLESNAVVANENYLLKLKKSLRILEELYETERRARLDGGSFAAALDKLETEFRKLLTESTDPLLLIGEEACITPLLFPASVIKKLQIIIERLKANDRLGKCVSMFVEVRVANARRGLQALDLDYLDMQIAEIDDMQCVENYIEQWGKHLELAVKHLLESEYELCNDVFEKTEPDVKMGCFAKIAMESGIASFLRFGKEITNMMKDPIKLLKLLDIFKVLNNLRLDFNRLFGNAACSEIQALTRDLIKAVVDGACDIFWELPVQVGSQRRFSPPPDGSVPRLVRFVTDYCNQLLGDDYRPTLTEVLAIHKRWKQETYEEELVSNQLYNIMKEIALNLDSWSTVYVDISLSYLFMMNNHCHFFNFKGTKLGDIMGDSWLAAHEQYKDYYAALYLKESWGKILPLLGQKGLISIPVAGEAEQDFDKKRLKAFNDAFDERYAKHSNWVISDESLRQKVCHLLVQAVVPAYRSYIQSYRVLIEQDASAAKYVKHSAQSLENKLSSLFQPKAKLRKYCSNKNARLIGKIKNVFCNQFRFTLTAL</sequence>
<evidence type="ECO:0000313" key="5">
    <source>
        <dbReference type="EMBL" id="GMN48124.1"/>
    </source>
</evidence>
<keyword evidence="3" id="KW-0653">Protein transport</keyword>
<dbReference type="GO" id="GO:0005546">
    <property type="term" value="F:phosphatidylinositol-4,5-bisphosphate binding"/>
    <property type="evidence" value="ECO:0007669"/>
    <property type="project" value="InterPro"/>
</dbReference>
<dbReference type="PANTHER" id="PTHR12542">
    <property type="entry name" value="EXOCYST COMPLEX PROTEIN EXO70"/>
    <property type="match status" value="1"/>
</dbReference>